<protein>
    <recommendedName>
        <fullName evidence="1">HepT-like domain-containing protein</fullName>
    </recommendedName>
</protein>
<dbReference type="RefSeq" id="WP_081328482.1">
    <property type="nucleotide sequence ID" value="NZ_VCDX01000005.1"/>
</dbReference>
<dbReference type="Pfam" id="PF20797">
    <property type="entry name" value="HepT-like_2"/>
    <property type="match status" value="1"/>
</dbReference>
<organism evidence="2 4">
    <name type="scientific">Neomoorella thermoacetica</name>
    <name type="common">Clostridium thermoaceticum</name>
    <dbReference type="NCBI Taxonomy" id="1525"/>
    <lineage>
        <taxon>Bacteria</taxon>
        <taxon>Bacillati</taxon>
        <taxon>Bacillota</taxon>
        <taxon>Clostridia</taxon>
        <taxon>Neomoorellales</taxon>
        <taxon>Neomoorellaceae</taxon>
        <taxon>Neomoorella</taxon>
    </lineage>
</organism>
<evidence type="ECO:0000313" key="3">
    <source>
        <dbReference type="EMBL" id="TYL12876.1"/>
    </source>
</evidence>
<reference evidence="3 5" key="2">
    <citation type="submission" date="2019-05" db="EMBL/GenBank/DDBJ databases">
        <title>Genome sequence of Moorella thermoacetica ATCC 33924.</title>
        <authorList>
            <person name="Poehlein A."/>
            <person name="Bengelsdorf F.R."/>
            <person name="Duerre P."/>
            <person name="Daniel R."/>
        </authorList>
    </citation>
    <scope>NUCLEOTIDE SEQUENCE [LARGE SCALE GENOMIC DNA]</scope>
    <source>
        <strain evidence="3 5">ATCC 33924</strain>
    </source>
</reference>
<dbReference type="AlphaFoldDB" id="A0AAC9HG17"/>
<dbReference type="InterPro" id="IPR048769">
    <property type="entry name" value="HepT-like_dom"/>
</dbReference>
<dbReference type="EMBL" id="VCDX01000005">
    <property type="protein sequence ID" value="TYL12876.1"/>
    <property type="molecule type" value="Genomic_DNA"/>
</dbReference>
<dbReference type="Proteomes" id="UP000322283">
    <property type="component" value="Unassembled WGS sequence"/>
</dbReference>
<evidence type="ECO:0000259" key="1">
    <source>
        <dbReference type="Pfam" id="PF20797"/>
    </source>
</evidence>
<evidence type="ECO:0000313" key="5">
    <source>
        <dbReference type="Proteomes" id="UP000322283"/>
    </source>
</evidence>
<reference evidence="2 4" key="1">
    <citation type="submission" date="2016-08" db="EMBL/GenBank/DDBJ databases">
        <title>Moorella thermoacetica DSM 103132.</title>
        <authorList>
            <person name="Jendresen C.B."/>
            <person name="Redl S.M."/>
            <person name="Jensen T.O."/>
            <person name="Nielsen A.T."/>
        </authorList>
    </citation>
    <scope>NUCLEOTIDE SEQUENCE [LARGE SCALE GENOMIC DNA]</scope>
    <source>
        <strain evidence="2 4">DSM 103132</strain>
    </source>
</reference>
<keyword evidence="5" id="KW-1185">Reference proteome</keyword>
<evidence type="ECO:0000313" key="4">
    <source>
        <dbReference type="Proteomes" id="UP000094598"/>
    </source>
</evidence>
<dbReference type="Proteomes" id="UP000094598">
    <property type="component" value="Chromosome"/>
</dbReference>
<accession>A0AAC9HG17</accession>
<dbReference type="EMBL" id="CP017019">
    <property type="protein sequence ID" value="AOQ23169.1"/>
    <property type="molecule type" value="Genomic_DNA"/>
</dbReference>
<proteinExistence type="predicted"/>
<feature type="domain" description="HepT-like" evidence="1">
    <location>
        <begin position="55"/>
        <end position="162"/>
    </location>
</feature>
<name>A0AAC9HG17_NEOTH</name>
<evidence type="ECO:0000313" key="2">
    <source>
        <dbReference type="EMBL" id="AOQ23169.1"/>
    </source>
</evidence>
<sequence>MFPEKWFLTEASIHREMSNLEKLEKELTQHNLFPKIQTDSLGGFSLADDASQRLIGSILHDYYTGIEKIFRIVAKDIDCSFPEDELWDRELLDQMTLEVPGVRPALLSAATARKLETLRDFRQDFRDLYDFKRTPDKIMALLKELPGLAADFKKDLENFIAKMRQILGLNEPSNTVT</sequence>
<gene>
    <name evidence="2" type="ORF">Maut_00706</name>
    <name evidence="3" type="ORF">MTAT_16990</name>
</gene>